<dbReference type="Gene3D" id="2.10.110.10">
    <property type="entry name" value="Cysteine Rich Protein"/>
    <property type="match status" value="3"/>
</dbReference>
<dbReference type="InterPro" id="IPR033726">
    <property type="entry name" value="LIM2_prickle"/>
</dbReference>
<keyword evidence="4 6" id="KW-0862">Zinc</keyword>
<comment type="similarity">
    <text evidence="1">Belongs to the prickle / espinas / testin family.</text>
</comment>
<feature type="compositionally biased region" description="Low complexity" evidence="7">
    <location>
        <begin position="581"/>
        <end position="590"/>
    </location>
</feature>
<evidence type="ECO:0000259" key="8">
    <source>
        <dbReference type="PROSITE" id="PS50023"/>
    </source>
</evidence>
<keyword evidence="5 6" id="KW-0440">LIM domain</keyword>
<dbReference type="InterPro" id="IPR010442">
    <property type="entry name" value="PET_domain"/>
</dbReference>
<evidence type="ECO:0000313" key="11">
    <source>
        <dbReference type="Proteomes" id="UP001152759"/>
    </source>
</evidence>
<dbReference type="FunFam" id="2.10.110.10:FF:000005">
    <property type="entry name" value="Testin isoform 1"/>
    <property type="match status" value="1"/>
</dbReference>
<accession>A0A9P0G638</accession>
<dbReference type="PANTHER" id="PTHR24211:SF20">
    <property type="entry name" value="PROTEIN ESPINAS-RELATED"/>
    <property type="match status" value="1"/>
</dbReference>
<dbReference type="CDD" id="cd09415">
    <property type="entry name" value="LIM1_Prickle"/>
    <property type="match status" value="1"/>
</dbReference>
<name>A0A9P0G638_BEMTA</name>
<dbReference type="InterPro" id="IPR047120">
    <property type="entry name" value="Pk/Esn/Tes"/>
</dbReference>
<dbReference type="InterPro" id="IPR001781">
    <property type="entry name" value="Znf_LIM"/>
</dbReference>
<dbReference type="CDD" id="cd09827">
    <property type="entry name" value="PET_Prickle"/>
    <property type="match status" value="1"/>
</dbReference>
<protein>
    <recommendedName>
        <fullName evidence="12">Protein prickle</fullName>
    </recommendedName>
</protein>
<feature type="compositionally biased region" description="Basic and acidic residues" evidence="7">
    <location>
        <begin position="837"/>
        <end position="897"/>
    </location>
</feature>
<feature type="domain" description="PET" evidence="9">
    <location>
        <begin position="173"/>
        <end position="283"/>
    </location>
</feature>
<gene>
    <name evidence="10" type="ORF">BEMITA_LOCUS13227</name>
</gene>
<keyword evidence="2 6" id="KW-0479">Metal-binding</keyword>
<dbReference type="SUPFAM" id="SSF57716">
    <property type="entry name" value="Glucocorticoid receptor-like (DNA-binding domain)"/>
    <property type="match status" value="2"/>
</dbReference>
<dbReference type="InterPro" id="IPR033727">
    <property type="entry name" value="LIM3_prickle"/>
</dbReference>
<feature type="domain" description="LIM zinc-binding" evidence="8">
    <location>
        <begin position="345"/>
        <end position="405"/>
    </location>
</feature>
<feature type="compositionally biased region" description="Low complexity" evidence="7">
    <location>
        <begin position="488"/>
        <end position="503"/>
    </location>
</feature>
<dbReference type="FunFam" id="2.10.110.10:FF:000035">
    <property type="entry name" value="prickle-like protein 2 isoform X1"/>
    <property type="match status" value="1"/>
</dbReference>
<organism evidence="10 11">
    <name type="scientific">Bemisia tabaci</name>
    <name type="common">Sweetpotato whitefly</name>
    <name type="synonym">Aleurodes tabaci</name>
    <dbReference type="NCBI Taxonomy" id="7038"/>
    <lineage>
        <taxon>Eukaryota</taxon>
        <taxon>Metazoa</taxon>
        <taxon>Ecdysozoa</taxon>
        <taxon>Arthropoda</taxon>
        <taxon>Hexapoda</taxon>
        <taxon>Insecta</taxon>
        <taxon>Pterygota</taxon>
        <taxon>Neoptera</taxon>
        <taxon>Paraneoptera</taxon>
        <taxon>Hemiptera</taxon>
        <taxon>Sternorrhyncha</taxon>
        <taxon>Aleyrodoidea</taxon>
        <taxon>Aleyrodidae</taxon>
        <taxon>Aleyrodinae</taxon>
        <taxon>Bemisia</taxon>
    </lineage>
</organism>
<evidence type="ECO:0000256" key="5">
    <source>
        <dbReference type="ARBA" id="ARBA00023038"/>
    </source>
</evidence>
<dbReference type="PROSITE" id="PS00478">
    <property type="entry name" value="LIM_DOMAIN_1"/>
    <property type="match status" value="1"/>
</dbReference>
<proteinExistence type="inferred from homology"/>
<dbReference type="SMART" id="SM00132">
    <property type="entry name" value="LIM"/>
    <property type="match status" value="3"/>
</dbReference>
<dbReference type="Pfam" id="PF06297">
    <property type="entry name" value="PET"/>
    <property type="match status" value="1"/>
</dbReference>
<evidence type="ECO:0008006" key="12">
    <source>
        <dbReference type="Google" id="ProtNLM"/>
    </source>
</evidence>
<dbReference type="Pfam" id="PF00412">
    <property type="entry name" value="LIM"/>
    <property type="match status" value="3"/>
</dbReference>
<evidence type="ECO:0000256" key="7">
    <source>
        <dbReference type="SAM" id="MobiDB-lite"/>
    </source>
</evidence>
<reference evidence="10" key="1">
    <citation type="submission" date="2021-12" db="EMBL/GenBank/DDBJ databases">
        <authorList>
            <person name="King R."/>
        </authorList>
    </citation>
    <scope>NUCLEOTIDE SEQUENCE</scope>
</reference>
<keyword evidence="3" id="KW-0677">Repeat</keyword>
<evidence type="ECO:0000313" key="10">
    <source>
        <dbReference type="EMBL" id="CAH0777240.1"/>
    </source>
</evidence>
<dbReference type="CDD" id="cd09420">
    <property type="entry name" value="LIM3_Prickle"/>
    <property type="match status" value="1"/>
</dbReference>
<dbReference type="EMBL" id="OU963869">
    <property type="protein sequence ID" value="CAH0777240.1"/>
    <property type="molecule type" value="Genomic_DNA"/>
</dbReference>
<keyword evidence="11" id="KW-1185">Reference proteome</keyword>
<dbReference type="AlphaFoldDB" id="A0A9P0G638"/>
<feature type="domain" description="LIM zinc-binding" evidence="8">
    <location>
        <begin position="280"/>
        <end position="344"/>
    </location>
</feature>
<dbReference type="PROSITE" id="PS50023">
    <property type="entry name" value="LIM_DOMAIN_2"/>
    <property type="match status" value="2"/>
</dbReference>
<feature type="compositionally biased region" description="Polar residues" evidence="7">
    <location>
        <begin position="946"/>
        <end position="955"/>
    </location>
</feature>
<dbReference type="PROSITE" id="PS51303">
    <property type="entry name" value="PET"/>
    <property type="match status" value="1"/>
</dbReference>
<dbReference type="InterPro" id="IPR033725">
    <property type="entry name" value="LIM1_prickle"/>
</dbReference>
<evidence type="ECO:0000256" key="6">
    <source>
        <dbReference type="PROSITE-ProRule" id="PRU00125"/>
    </source>
</evidence>
<evidence type="ECO:0000256" key="4">
    <source>
        <dbReference type="ARBA" id="ARBA00022833"/>
    </source>
</evidence>
<dbReference type="CDD" id="cd09418">
    <property type="entry name" value="LIM2_Prickle"/>
    <property type="match status" value="1"/>
</dbReference>
<sequence>MLQEFTMATARSRPSIEKGSSNILMCRQWWKVCWIYGDQEKYYRQLYARRPSNQGAFSPPTSQPSAVLAVHQQELTLKESEKVCRNCKCPREEHSEEMSGHATATVAAAAALAGGAGSGSVGSVGSASSASTNLALNIPPHPHPHSHPHPPPLSTDSASSDKLPGKGANPLGLDPQRHSHSDDDSGCALEEYTWVPQGLRPDQVHLYFSALPEDKVPYVNSAGERYRIKQLLQQLPPHDNEVRYCHSLSDEERKELRLFSAQRKREALGRGTVKQINTPVPCHRCEEQMISGDMGIFASRAGPNACWHPACFVCCVCKELLVDLIYFWRANKLYCGRHHAETLKPRCSACDEIILADECTEAEGRAWHMKHFACLECDRQLGGQRYIMRDGRPYCLHCFDAMFAEYCDSCGEPIGVDHGQMSHEGQHWHATEQCFCCHTCRAALLGRPFLPRRGAIYCSIGCSKGEPPTPSDSSGHPPGPPGPGLPNGGTPNHIHTHTNTLTHDPQAAPPSPSRNHLHSRPRSEASSTPSTSPARNRRTPTLPSPAPSSESLHSTPPAHSNHLPNGIVHTKNKPNSLKATQSSSSLQISQNLPPVRSPKMGRRALQRTSSGPSSPTPPSPNVVRGLPPLPSTPSKGLDRVLLERNLEKLITEKPTPSGTSSQESGSCNLDIDRILRECAGNVSLQSQVEHLLVNRSDSSPLDKLFLDNGISLRLQAELEKLIAESGANSVRSELQRLLFQQSTHSMQSELIARLITGSNAPLGKDLQLADLSLSLDSWKPQLTDSKPANKLAFSMPDLAAQSGNSPQKKNKGNLSVRFQGAKSDDSIDQIPSRRSRHRDERDFDPDRRSRHREERDFDPDRRSRHREERDFDPDRRSRHREERDFDPDRRSRHREEREYDSDSYCSTCSSSSSSDDLTVYQLPQRRAYGGVRISYVPNDTLACAKRQQSMANSPISPLKKKQDDKSCIIS</sequence>
<dbReference type="InterPro" id="IPR033723">
    <property type="entry name" value="PET_prickle"/>
</dbReference>
<dbReference type="GO" id="GO:0008270">
    <property type="term" value="F:zinc ion binding"/>
    <property type="evidence" value="ECO:0007669"/>
    <property type="project" value="InterPro"/>
</dbReference>
<evidence type="ECO:0000259" key="9">
    <source>
        <dbReference type="PROSITE" id="PS51303"/>
    </source>
</evidence>
<feature type="region of interest" description="Disordered" evidence="7">
    <location>
        <begin position="467"/>
        <end position="637"/>
    </location>
</feature>
<feature type="compositionally biased region" description="Polar residues" evidence="7">
    <location>
        <begin position="547"/>
        <end position="558"/>
    </location>
</feature>
<feature type="region of interest" description="Disordered" evidence="7">
    <location>
        <begin position="798"/>
        <end position="916"/>
    </location>
</feature>
<evidence type="ECO:0000256" key="3">
    <source>
        <dbReference type="ARBA" id="ARBA00022737"/>
    </source>
</evidence>
<feature type="region of interest" description="Disordered" evidence="7">
    <location>
        <begin position="946"/>
        <end position="970"/>
    </location>
</feature>
<dbReference type="PANTHER" id="PTHR24211">
    <property type="entry name" value="LIM DOMAIN-CONTAINING PROTEIN"/>
    <property type="match status" value="1"/>
</dbReference>
<evidence type="ECO:0000256" key="1">
    <source>
        <dbReference type="ARBA" id="ARBA00008268"/>
    </source>
</evidence>
<feature type="region of interest" description="Disordered" evidence="7">
    <location>
        <begin position="115"/>
        <end position="185"/>
    </location>
</feature>
<evidence type="ECO:0000256" key="2">
    <source>
        <dbReference type="ARBA" id="ARBA00022723"/>
    </source>
</evidence>
<feature type="compositionally biased region" description="Low complexity" evidence="7">
    <location>
        <begin position="902"/>
        <end position="916"/>
    </location>
</feature>
<dbReference type="Proteomes" id="UP001152759">
    <property type="component" value="Chromosome 8"/>
</dbReference>
<feature type="compositionally biased region" description="Basic and acidic residues" evidence="7">
    <location>
        <begin position="960"/>
        <end position="970"/>
    </location>
</feature>
<feature type="compositionally biased region" description="Low complexity" evidence="7">
    <location>
        <begin position="524"/>
        <end position="534"/>
    </location>
</feature>